<organism evidence="2 3">
    <name type="scientific">Echria macrotheca</name>
    <dbReference type="NCBI Taxonomy" id="438768"/>
    <lineage>
        <taxon>Eukaryota</taxon>
        <taxon>Fungi</taxon>
        <taxon>Dikarya</taxon>
        <taxon>Ascomycota</taxon>
        <taxon>Pezizomycotina</taxon>
        <taxon>Sordariomycetes</taxon>
        <taxon>Sordariomycetidae</taxon>
        <taxon>Sordariales</taxon>
        <taxon>Schizotheciaceae</taxon>
        <taxon>Echria</taxon>
    </lineage>
</organism>
<dbReference type="Proteomes" id="UP001239445">
    <property type="component" value="Unassembled WGS sequence"/>
</dbReference>
<name>A0AAJ0BJK6_9PEZI</name>
<feature type="compositionally biased region" description="Low complexity" evidence="1">
    <location>
        <begin position="189"/>
        <end position="200"/>
    </location>
</feature>
<evidence type="ECO:0000313" key="2">
    <source>
        <dbReference type="EMBL" id="KAK1758344.1"/>
    </source>
</evidence>
<dbReference type="EMBL" id="MU839829">
    <property type="protein sequence ID" value="KAK1758344.1"/>
    <property type="molecule type" value="Genomic_DNA"/>
</dbReference>
<keyword evidence="3" id="KW-1185">Reference proteome</keyword>
<gene>
    <name evidence="2" type="ORF">QBC47DRAFT_137959</name>
</gene>
<evidence type="ECO:0000313" key="3">
    <source>
        <dbReference type="Proteomes" id="UP001239445"/>
    </source>
</evidence>
<comment type="caution">
    <text evidence="2">The sequence shown here is derived from an EMBL/GenBank/DDBJ whole genome shotgun (WGS) entry which is preliminary data.</text>
</comment>
<sequence>MDSMSGGMHGVLLAGECQVVHECDMMSEQSLQLNIFGVSDHNLMAQWNSCSQLVMPAYPLTPPEETTTLGRQQGYFGHAQIFPENGSFPPSPEHIPFDHPTQGLPLSTSMPGPQVFEPVPLPWEDTTSFIQIENNPSWPSLSPTPSFFPPSQGHLPASTTPAIPDIHRITPPIPITQEAPFHPIEQSQIPIQPQQQPQQKQRPKKQPKPCPWTKEGFSYRNRQDQQKKTKKQLYECPLCQKQGLNPPFPTLPSLEHHVRDAHAGLTLKAARMTHDTYLLAIYSADRLVHLEDCKLPPPAKIRSAPVRYSKKALYNLMRENTRKARQLGIELPEASTTMIN</sequence>
<feature type="region of interest" description="Disordered" evidence="1">
    <location>
        <begin position="189"/>
        <end position="226"/>
    </location>
</feature>
<protein>
    <submittedName>
        <fullName evidence="2">Uncharacterized protein</fullName>
    </submittedName>
</protein>
<proteinExistence type="predicted"/>
<accession>A0AAJ0BJK6</accession>
<dbReference type="AlphaFoldDB" id="A0AAJ0BJK6"/>
<reference evidence="2" key="1">
    <citation type="submission" date="2023-06" db="EMBL/GenBank/DDBJ databases">
        <title>Genome-scale phylogeny and comparative genomics of the fungal order Sordariales.</title>
        <authorList>
            <consortium name="Lawrence Berkeley National Laboratory"/>
            <person name="Hensen N."/>
            <person name="Bonometti L."/>
            <person name="Westerberg I."/>
            <person name="Brannstrom I.O."/>
            <person name="Guillou S."/>
            <person name="Cros-Aarteil S."/>
            <person name="Calhoun S."/>
            <person name="Haridas S."/>
            <person name="Kuo A."/>
            <person name="Mondo S."/>
            <person name="Pangilinan J."/>
            <person name="Riley R."/>
            <person name="Labutti K."/>
            <person name="Andreopoulos B."/>
            <person name="Lipzen A."/>
            <person name="Chen C."/>
            <person name="Yanf M."/>
            <person name="Daum C."/>
            <person name="Ng V."/>
            <person name="Clum A."/>
            <person name="Steindorff A."/>
            <person name="Ohm R."/>
            <person name="Martin F."/>
            <person name="Silar P."/>
            <person name="Natvig D."/>
            <person name="Lalanne C."/>
            <person name="Gautier V."/>
            <person name="Ament-Velasquez S.L."/>
            <person name="Kruys A."/>
            <person name="Hutchinson M.I."/>
            <person name="Powell A.J."/>
            <person name="Barry K."/>
            <person name="Miller A.N."/>
            <person name="Grigoriev I.V."/>
            <person name="Debuchy R."/>
            <person name="Gladieux P."/>
            <person name="Thoren M.H."/>
            <person name="Johannesson H."/>
        </authorList>
    </citation>
    <scope>NUCLEOTIDE SEQUENCE</scope>
    <source>
        <strain evidence="2">PSN4</strain>
    </source>
</reference>
<evidence type="ECO:0000256" key="1">
    <source>
        <dbReference type="SAM" id="MobiDB-lite"/>
    </source>
</evidence>